<keyword evidence="7" id="KW-0675">Receptor</keyword>
<dbReference type="PANTHER" id="PTHR24247">
    <property type="entry name" value="5-HYDROXYTRYPTAMINE RECEPTOR"/>
    <property type="match status" value="1"/>
</dbReference>
<feature type="transmembrane region" description="Helical" evidence="9">
    <location>
        <begin position="65"/>
        <end position="88"/>
    </location>
</feature>
<sequence length="273" mass="31915">MGSIFLNSLAIILLIKSKSPFNQTIFDKILISHCVVDILTGTIDFALFYISTIFPYWPFNRLTCIFYYSIDNVLATVEILHMIFMSWVRLRSILSPVKFKDDLIVVHWYLFVIIFYILACIFWVPMAVIYISKDRNERVCSFNLNSKLFSGVIVLIGWVVPIIIVLIVSFYMIYFLNKRDKINLTKSSINSTNLKSTKYRKVQLRSQIRLTIIILPFCTQYLQYSLLWLLSIFCARCISNDSLIKSYLFGVSVVITNPLILLIFNYKILLNRK</sequence>
<feature type="transmembrane region" description="Helical" evidence="9">
    <location>
        <begin position="247"/>
        <end position="266"/>
    </location>
</feature>
<evidence type="ECO:0000256" key="9">
    <source>
        <dbReference type="SAM" id="Phobius"/>
    </source>
</evidence>
<evidence type="ECO:0000313" key="12">
    <source>
        <dbReference type="Proteomes" id="UP000663879"/>
    </source>
</evidence>
<dbReference type="Gene3D" id="1.20.1070.10">
    <property type="entry name" value="Rhodopsin 7-helix transmembrane proteins"/>
    <property type="match status" value="1"/>
</dbReference>
<accession>A0A814P198</accession>
<keyword evidence="6 9" id="KW-0472">Membrane</keyword>
<proteinExistence type="predicted"/>
<keyword evidence="12" id="KW-1185">Reference proteome</keyword>
<dbReference type="PANTHER" id="PTHR24247:SF265">
    <property type="entry name" value="MUSCARINIC ACETYLCHOLINE RECEPTOR DM1"/>
    <property type="match status" value="1"/>
</dbReference>
<evidence type="ECO:0000256" key="1">
    <source>
        <dbReference type="ARBA" id="ARBA00004651"/>
    </source>
</evidence>
<feature type="transmembrane region" description="Helical" evidence="9">
    <location>
        <begin position="38"/>
        <end position="59"/>
    </location>
</feature>
<evidence type="ECO:0000256" key="2">
    <source>
        <dbReference type="ARBA" id="ARBA00022475"/>
    </source>
</evidence>
<evidence type="ECO:0000256" key="6">
    <source>
        <dbReference type="ARBA" id="ARBA00023136"/>
    </source>
</evidence>
<dbReference type="GO" id="GO:0045202">
    <property type="term" value="C:synapse"/>
    <property type="evidence" value="ECO:0007669"/>
    <property type="project" value="TreeGrafter"/>
</dbReference>
<gene>
    <name evidence="11" type="ORF">OXX778_LOCUS21109</name>
</gene>
<evidence type="ECO:0000256" key="3">
    <source>
        <dbReference type="ARBA" id="ARBA00022692"/>
    </source>
</evidence>
<evidence type="ECO:0000256" key="4">
    <source>
        <dbReference type="ARBA" id="ARBA00022989"/>
    </source>
</evidence>
<keyword evidence="4 9" id="KW-1133">Transmembrane helix</keyword>
<evidence type="ECO:0000259" key="10">
    <source>
        <dbReference type="PROSITE" id="PS50262"/>
    </source>
</evidence>
<organism evidence="11 12">
    <name type="scientific">Brachionus calyciflorus</name>
    <dbReference type="NCBI Taxonomy" id="104777"/>
    <lineage>
        <taxon>Eukaryota</taxon>
        <taxon>Metazoa</taxon>
        <taxon>Spiralia</taxon>
        <taxon>Gnathifera</taxon>
        <taxon>Rotifera</taxon>
        <taxon>Eurotatoria</taxon>
        <taxon>Monogononta</taxon>
        <taxon>Pseudotrocha</taxon>
        <taxon>Ploima</taxon>
        <taxon>Brachionidae</taxon>
        <taxon>Brachionus</taxon>
    </lineage>
</organism>
<dbReference type="GO" id="GO:0007187">
    <property type="term" value="P:G protein-coupled receptor signaling pathway, coupled to cyclic nucleotide second messenger"/>
    <property type="evidence" value="ECO:0007669"/>
    <property type="project" value="TreeGrafter"/>
</dbReference>
<comment type="subcellular location">
    <subcellularLocation>
        <location evidence="1">Cell membrane</location>
        <topology evidence="1">Multi-pass membrane protein</topology>
    </subcellularLocation>
</comment>
<dbReference type="SUPFAM" id="SSF81321">
    <property type="entry name" value="Family A G protein-coupled receptor-like"/>
    <property type="match status" value="1"/>
</dbReference>
<evidence type="ECO:0000256" key="7">
    <source>
        <dbReference type="ARBA" id="ARBA00023170"/>
    </source>
</evidence>
<dbReference type="PROSITE" id="PS50262">
    <property type="entry name" value="G_PROTEIN_RECEP_F1_2"/>
    <property type="match status" value="1"/>
</dbReference>
<dbReference type="GO" id="GO:0007197">
    <property type="term" value="P:adenylate cyclase-inhibiting G protein-coupled acetylcholine receptor signaling pathway"/>
    <property type="evidence" value="ECO:0007669"/>
    <property type="project" value="TreeGrafter"/>
</dbReference>
<keyword evidence="2" id="KW-1003">Cell membrane</keyword>
<evidence type="ECO:0000313" key="11">
    <source>
        <dbReference type="EMBL" id="CAF1100191.1"/>
    </source>
</evidence>
<dbReference type="GO" id="GO:0016907">
    <property type="term" value="F:G protein-coupled acetylcholine receptor activity"/>
    <property type="evidence" value="ECO:0007669"/>
    <property type="project" value="TreeGrafter"/>
</dbReference>
<dbReference type="GO" id="GO:0005886">
    <property type="term" value="C:plasma membrane"/>
    <property type="evidence" value="ECO:0007669"/>
    <property type="project" value="UniProtKB-SubCell"/>
</dbReference>
<protein>
    <recommendedName>
        <fullName evidence="10">G-protein coupled receptors family 1 profile domain-containing protein</fullName>
    </recommendedName>
</protein>
<comment type="caution">
    <text evidence="11">The sequence shown here is derived from an EMBL/GenBank/DDBJ whole genome shotgun (WGS) entry which is preliminary data.</text>
</comment>
<feature type="domain" description="G-protein coupled receptors family 1 profile" evidence="10">
    <location>
        <begin position="6"/>
        <end position="261"/>
    </location>
</feature>
<dbReference type="Pfam" id="PF00001">
    <property type="entry name" value="7tm_1"/>
    <property type="match status" value="1"/>
</dbReference>
<evidence type="ECO:0000256" key="5">
    <source>
        <dbReference type="ARBA" id="ARBA00023040"/>
    </source>
</evidence>
<name>A0A814P198_9BILA</name>
<feature type="transmembrane region" description="Helical" evidence="9">
    <location>
        <begin position="152"/>
        <end position="176"/>
    </location>
</feature>
<keyword evidence="8" id="KW-0807">Transducer</keyword>
<dbReference type="Proteomes" id="UP000663879">
    <property type="component" value="Unassembled WGS sequence"/>
</dbReference>
<feature type="transmembrane region" description="Helical" evidence="9">
    <location>
        <begin position="108"/>
        <end position="132"/>
    </location>
</feature>
<dbReference type="GO" id="GO:0004993">
    <property type="term" value="F:G protein-coupled serotonin receptor activity"/>
    <property type="evidence" value="ECO:0007669"/>
    <property type="project" value="TreeGrafter"/>
</dbReference>
<dbReference type="GO" id="GO:0030425">
    <property type="term" value="C:dendrite"/>
    <property type="evidence" value="ECO:0007669"/>
    <property type="project" value="TreeGrafter"/>
</dbReference>
<dbReference type="InterPro" id="IPR017452">
    <property type="entry name" value="GPCR_Rhodpsn_7TM"/>
</dbReference>
<dbReference type="InterPro" id="IPR000276">
    <property type="entry name" value="GPCR_Rhodpsn"/>
</dbReference>
<dbReference type="EMBL" id="CAJNOC010007506">
    <property type="protein sequence ID" value="CAF1100191.1"/>
    <property type="molecule type" value="Genomic_DNA"/>
</dbReference>
<evidence type="ECO:0000256" key="8">
    <source>
        <dbReference type="ARBA" id="ARBA00023224"/>
    </source>
</evidence>
<reference evidence="11" key="1">
    <citation type="submission" date="2021-02" db="EMBL/GenBank/DDBJ databases">
        <authorList>
            <person name="Nowell W R."/>
        </authorList>
    </citation>
    <scope>NUCLEOTIDE SEQUENCE</scope>
    <source>
        <strain evidence="11">Ploen Becks lab</strain>
    </source>
</reference>
<keyword evidence="5" id="KW-0297">G-protein coupled receptor</keyword>
<feature type="transmembrane region" description="Helical" evidence="9">
    <location>
        <begin position="208"/>
        <end position="227"/>
    </location>
</feature>
<keyword evidence="3 9" id="KW-0812">Transmembrane</keyword>
<dbReference type="AlphaFoldDB" id="A0A814P198"/>